<feature type="compositionally biased region" description="Polar residues" evidence="10">
    <location>
        <begin position="1"/>
        <end position="15"/>
    </location>
</feature>
<feature type="transmembrane region" description="Helical" evidence="11">
    <location>
        <begin position="187"/>
        <end position="206"/>
    </location>
</feature>
<feature type="transmembrane region" description="Helical" evidence="11">
    <location>
        <begin position="271"/>
        <end position="291"/>
    </location>
</feature>
<feature type="transmembrane region" description="Helical" evidence="11">
    <location>
        <begin position="43"/>
        <end position="65"/>
    </location>
</feature>
<protein>
    <submittedName>
        <fullName evidence="14">Iron ABC transporter ATP-binding protein</fullName>
    </submittedName>
</protein>
<feature type="region of interest" description="Disordered" evidence="10">
    <location>
        <begin position="1"/>
        <end position="21"/>
    </location>
</feature>
<dbReference type="GO" id="GO:0140359">
    <property type="term" value="F:ABC-type transporter activity"/>
    <property type="evidence" value="ECO:0007669"/>
    <property type="project" value="InterPro"/>
</dbReference>
<dbReference type="EMBL" id="CP006841">
    <property type="protein sequence ID" value="ALA68194.1"/>
    <property type="molecule type" value="Genomic_DNA"/>
</dbReference>
<keyword evidence="8 11" id="KW-0472">Membrane</keyword>
<dbReference type="Pfam" id="PF00664">
    <property type="entry name" value="ABC_membrane"/>
    <property type="match status" value="1"/>
</dbReference>
<dbReference type="GO" id="GO:0005886">
    <property type="term" value="C:plasma membrane"/>
    <property type="evidence" value="ECO:0007669"/>
    <property type="project" value="UniProtKB-SubCell"/>
</dbReference>
<dbReference type="Pfam" id="PF00005">
    <property type="entry name" value="ABC_tran"/>
    <property type="match status" value="1"/>
</dbReference>
<evidence type="ECO:0000256" key="10">
    <source>
        <dbReference type="SAM" id="MobiDB-lite"/>
    </source>
</evidence>
<feature type="transmembrane region" description="Helical" evidence="11">
    <location>
        <begin position="303"/>
        <end position="325"/>
    </location>
</feature>
<evidence type="ECO:0000256" key="9">
    <source>
        <dbReference type="ARBA" id="ARBA00023455"/>
    </source>
</evidence>
<name>A0A0K2H2D2_9CORY</name>
<accession>A0A0K2H2D2</accession>
<dbReference type="STRING" id="1408189.CLAC_11500"/>
<organism evidence="14 15">
    <name type="scientific">Corynebacterium lactis RW2-5</name>
    <dbReference type="NCBI Taxonomy" id="1408189"/>
    <lineage>
        <taxon>Bacteria</taxon>
        <taxon>Bacillati</taxon>
        <taxon>Actinomycetota</taxon>
        <taxon>Actinomycetes</taxon>
        <taxon>Mycobacteriales</taxon>
        <taxon>Corynebacteriaceae</taxon>
        <taxon>Corynebacterium</taxon>
    </lineage>
</organism>
<keyword evidence="7 11" id="KW-1133">Transmembrane helix</keyword>
<dbReference type="InterPro" id="IPR017871">
    <property type="entry name" value="ABC_transporter-like_CS"/>
</dbReference>
<dbReference type="Gene3D" id="1.20.1560.10">
    <property type="entry name" value="ABC transporter type 1, transmembrane domain"/>
    <property type="match status" value="1"/>
</dbReference>
<dbReference type="GO" id="GO:0005524">
    <property type="term" value="F:ATP binding"/>
    <property type="evidence" value="ECO:0007669"/>
    <property type="project" value="UniProtKB-KW"/>
</dbReference>
<dbReference type="PROSITE" id="PS50929">
    <property type="entry name" value="ABC_TM1F"/>
    <property type="match status" value="1"/>
</dbReference>
<dbReference type="PATRIC" id="fig|1408189.4.peg.2322"/>
<dbReference type="OrthoDB" id="9806127at2"/>
<evidence type="ECO:0000259" key="12">
    <source>
        <dbReference type="PROSITE" id="PS50893"/>
    </source>
</evidence>
<evidence type="ECO:0000256" key="8">
    <source>
        <dbReference type="ARBA" id="ARBA00023136"/>
    </source>
</evidence>
<evidence type="ECO:0000256" key="3">
    <source>
        <dbReference type="ARBA" id="ARBA00022692"/>
    </source>
</evidence>
<evidence type="ECO:0000256" key="5">
    <source>
        <dbReference type="ARBA" id="ARBA00022840"/>
    </source>
</evidence>
<feature type="transmembrane region" description="Helical" evidence="11">
    <location>
        <begin position="162"/>
        <end position="181"/>
    </location>
</feature>
<keyword evidence="6" id="KW-1278">Translocase</keyword>
<feature type="transmembrane region" description="Helical" evidence="11">
    <location>
        <begin position="88"/>
        <end position="112"/>
    </location>
</feature>
<keyword evidence="15" id="KW-1185">Reference proteome</keyword>
<dbReference type="SMART" id="SM00382">
    <property type="entry name" value="AAA"/>
    <property type="match status" value="1"/>
</dbReference>
<comment type="subcellular location">
    <subcellularLocation>
        <location evidence="1">Cell inner membrane</location>
        <topology evidence="1">Multi-pass membrane protein</topology>
    </subcellularLocation>
</comment>
<dbReference type="PROSITE" id="PS50893">
    <property type="entry name" value="ABC_TRANSPORTER_2"/>
    <property type="match status" value="1"/>
</dbReference>
<evidence type="ECO:0000256" key="2">
    <source>
        <dbReference type="ARBA" id="ARBA00022519"/>
    </source>
</evidence>
<evidence type="ECO:0000256" key="4">
    <source>
        <dbReference type="ARBA" id="ARBA00022741"/>
    </source>
</evidence>
<evidence type="ECO:0000256" key="7">
    <source>
        <dbReference type="ARBA" id="ARBA00022989"/>
    </source>
</evidence>
<dbReference type="KEGG" id="clw:CLAC_11500"/>
<dbReference type="PANTHER" id="PTHR24221:SF654">
    <property type="entry name" value="ATP-BINDING CASSETTE SUB-FAMILY B MEMBER 6"/>
    <property type="match status" value="1"/>
</dbReference>
<evidence type="ECO:0000313" key="14">
    <source>
        <dbReference type="EMBL" id="ALA68194.1"/>
    </source>
</evidence>
<dbReference type="InterPro" id="IPR039421">
    <property type="entry name" value="Type_1_exporter"/>
</dbReference>
<keyword evidence="2" id="KW-0997">Cell inner membrane</keyword>
<dbReference type="SUPFAM" id="SSF90123">
    <property type="entry name" value="ABC transporter transmembrane region"/>
    <property type="match status" value="1"/>
</dbReference>
<dbReference type="InterPro" id="IPR027417">
    <property type="entry name" value="P-loop_NTPase"/>
</dbReference>
<evidence type="ECO:0000259" key="13">
    <source>
        <dbReference type="PROSITE" id="PS50929"/>
    </source>
</evidence>
<dbReference type="PANTHER" id="PTHR24221">
    <property type="entry name" value="ATP-BINDING CASSETTE SUB-FAMILY B"/>
    <property type="match status" value="1"/>
</dbReference>
<dbReference type="Proteomes" id="UP000058446">
    <property type="component" value="Chromosome"/>
</dbReference>
<evidence type="ECO:0000256" key="1">
    <source>
        <dbReference type="ARBA" id="ARBA00004429"/>
    </source>
</evidence>
<dbReference type="GO" id="GO:0016887">
    <property type="term" value="F:ATP hydrolysis activity"/>
    <property type="evidence" value="ECO:0007669"/>
    <property type="project" value="InterPro"/>
</dbReference>
<dbReference type="Gene3D" id="3.40.50.300">
    <property type="entry name" value="P-loop containing nucleotide triphosphate hydrolases"/>
    <property type="match status" value="1"/>
</dbReference>
<keyword evidence="3 11" id="KW-0812">Transmembrane</keyword>
<keyword evidence="5 14" id="KW-0067">ATP-binding</keyword>
<evidence type="ECO:0000256" key="6">
    <source>
        <dbReference type="ARBA" id="ARBA00022967"/>
    </source>
</evidence>
<feature type="domain" description="ABC transmembrane type-1" evidence="13">
    <location>
        <begin position="46"/>
        <end position="312"/>
    </location>
</feature>
<dbReference type="InterPro" id="IPR011527">
    <property type="entry name" value="ABC1_TM_dom"/>
</dbReference>
<dbReference type="AlphaFoldDB" id="A0A0K2H2D2"/>
<dbReference type="SUPFAM" id="SSF52540">
    <property type="entry name" value="P-loop containing nucleoside triphosphate hydrolases"/>
    <property type="match status" value="1"/>
</dbReference>
<evidence type="ECO:0000256" key="11">
    <source>
        <dbReference type="SAM" id="Phobius"/>
    </source>
</evidence>
<dbReference type="PROSITE" id="PS00211">
    <property type="entry name" value="ABC_TRANSPORTER_1"/>
    <property type="match status" value="1"/>
</dbReference>
<feature type="domain" description="ABC transporter" evidence="12">
    <location>
        <begin position="369"/>
        <end position="595"/>
    </location>
</feature>
<sequence length="595" mass="63743">MTSHNTNTDSASPKSGNAGVEKRKAGQKALQELMKPVQWRIRIAQVLALISCALAVAPYVALVALGDTLLTAQIHGTPVDSERVQTTIFWLVTAFLNQSLLYTLALLITHFADLRLVHLTRVRIIRTISRAPLSWFGNTSAGRIRKAVDDDTRSLHTLVAHAPVDLIMAVGVPLFLLIFAFTIDWRLGLLTIVSIPIYLALQMFSMKDMGAKTAEMDSYLGEVSATAVEFAEGIGVVKAFGTTGKAHQRYIRAAENFADFYYAWVRPLLRIGALSESVIGIPLILLINIGGGWLLTDATAPEIVATTLIALILPTTIQHVGMMMWSFQLAGNAALHLKNLIDLPPIPEGTGELKASPTPAATSTTAGVIAFENVSFSYGDSPVIENFSATLQPGTVTALVGPSGSGKSTLATMLARFQDPDSGRITIGGVDIRELTFSELYRTVAFVLQTTHLLRVSIRDNIRLARPDASDEAVWEAARAAQISEFIKGLDDGLDTVIGDDINVSGGQAQRIAIARAILADAPVLILDEATTAVDPDAEADIQVALNSLVKGKTVLVIAHKPEAIAGVDQVIRLDAAARKHAAAPHAIEQEESHA</sequence>
<dbReference type="InterPro" id="IPR036640">
    <property type="entry name" value="ABC1_TM_sf"/>
</dbReference>
<dbReference type="InterPro" id="IPR003593">
    <property type="entry name" value="AAA+_ATPase"/>
</dbReference>
<dbReference type="InterPro" id="IPR003439">
    <property type="entry name" value="ABC_transporter-like_ATP-bd"/>
</dbReference>
<reference evidence="14 15" key="1">
    <citation type="submission" date="2013-10" db="EMBL/GenBank/DDBJ databases">
        <title>Complete genome sequence of Corynebacterium lactis DSM 45799(T), isolated from raw cow milk.</title>
        <authorList>
            <person name="Ruckert C."/>
            <person name="Albersmeier A."/>
            <person name="Lipski A."/>
            <person name="Kalinowski J."/>
        </authorList>
    </citation>
    <scope>NUCLEOTIDE SEQUENCE [LARGE SCALE GENOMIC DNA]</scope>
    <source>
        <strain evidence="14 15">RW2-5</strain>
    </source>
</reference>
<proteinExistence type="inferred from homology"/>
<evidence type="ECO:0000313" key="15">
    <source>
        <dbReference type="Proteomes" id="UP000058446"/>
    </source>
</evidence>
<keyword evidence="4" id="KW-0547">Nucleotide-binding</keyword>
<gene>
    <name evidence="14" type="ORF">CLAC_11500</name>
</gene>
<comment type="similarity">
    <text evidence="9">Belongs to the ABC transporter superfamily. Siderophore-Fe(3+) uptake transporter (SIUT) (TC 3.A.1.21) family.</text>
</comment>
<keyword evidence="2" id="KW-1003">Cell membrane</keyword>